<dbReference type="STRING" id="650164.K5W9R2"/>
<evidence type="ECO:0000313" key="9">
    <source>
        <dbReference type="EMBL" id="EKM60698.1"/>
    </source>
</evidence>
<dbReference type="InterPro" id="IPR012135">
    <property type="entry name" value="Dihydroorotate_DH_1_2"/>
</dbReference>
<comment type="pathway">
    <text evidence="2">Pyrimidine metabolism; UMP biosynthesis via de novo pathway.</text>
</comment>
<proteinExistence type="predicted"/>
<evidence type="ECO:0000256" key="6">
    <source>
        <dbReference type="ARBA" id="ARBA00023002"/>
    </source>
</evidence>
<evidence type="ECO:0000256" key="7">
    <source>
        <dbReference type="ARBA" id="ARBA00031623"/>
    </source>
</evidence>
<dbReference type="GO" id="GO:0044205">
    <property type="term" value="P:'de novo' UMP biosynthetic process"/>
    <property type="evidence" value="ECO:0007669"/>
    <property type="project" value="UniProtKB-UniPathway"/>
</dbReference>
<dbReference type="GeneID" id="18907618"/>
<keyword evidence="4" id="KW-0288">FMN</keyword>
<dbReference type="UniPathway" id="UPA00070"/>
<dbReference type="AlphaFoldDB" id="K5W9R2"/>
<keyword evidence="10" id="KW-1185">Reference proteome</keyword>
<organism evidence="9 10">
    <name type="scientific">Phanerochaete carnosa (strain HHB-10118-sp)</name>
    <name type="common">White-rot fungus</name>
    <name type="synonym">Peniophora carnosa</name>
    <dbReference type="NCBI Taxonomy" id="650164"/>
    <lineage>
        <taxon>Eukaryota</taxon>
        <taxon>Fungi</taxon>
        <taxon>Dikarya</taxon>
        <taxon>Basidiomycota</taxon>
        <taxon>Agaricomycotina</taxon>
        <taxon>Agaricomycetes</taxon>
        <taxon>Polyporales</taxon>
        <taxon>Phanerochaetaceae</taxon>
        <taxon>Phanerochaete</taxon>
    </lineage>
</organism>
<dbReference type="GO" id="GO:0006207">
    <property type="term" value="P:'de novo' pyrimidine nucleobase biosynthetic process"/>
    <property type="evidence" value="ECO:0007669"/>
    <property type="project" value="TreeGrafter"/>
</dbReference>
<dbReference type="InterPro" id="IPR013785">
    <property type="entry name" value="Aldolase_TIM"/>
</dbReference>
<dbReference type="Gene3D" id="3.20.20.70">
    <property type="entry name" value="Aldolase class I"/>
    <property type="match status" value="1"/>
</dbReference>
<reference evidence="9 10" key="1">
    <citation type="journal article" date="2012" name="BMC Genomics">
        <title>Comparative genomics of the white-rot fungi, Phanerochaete carnosa and P. chrysosporium, to elucidate the genetic basis of the distinct wood types they colonize.</title>
        <authorList>
            <person name="Suzuki H."/>
            <person name="MacDonald J."/>
            <person name="Syed K."/>
            <person name="Salamov A."/>
            <person name="Hori C."/>
            <person name="Aerts A."/>
            <person name="Henrissat B."/>
            <person name="Wiebenga A."/>
            <person name="vanKuyk P.A."/>
            <person name="Barry K."/>
            <person name="Lindquist E."/>
            <person name="LaButti K."/>
            <person name="Lapidus A."/>
            <person name="Lucas S."/>
            <person name="Coutinho P."/>
            <person name="Gong Y."/>
            <person name="Samejima M."/>
            <person name="Mahadevan R."/>
            <person name="Abou-Zaid M."/>
            <person name="de Vries R.P."/>
            <person name="Igarashi K."/>
            <person name="Yadav J.S."/>
            <person name="Grigoriev I.V."/>
            <person name="Master E.R."/>
        </authorList>
    </citation>
    <scope>NUCLEOTIDE SEQUENCE [LARGE SCALE GENOMIC DNA]</scope>
    <source>
        <strain evidence="9 10">HHB-10118-sp</strain>
    </source>
</reference>
<dbReference type="PANTHER" id="PTHR48109">
    <property type="entry name" value="DIHYDROOROTATE DEHYDROGENASE (QUINONE), MITOCHONDRIAL-RELATED"/>
    <property type="match status" value="1"/>
</dbReference>
<evidence type="ECO:0000256" key="4">
    <source>
        <dbReference type="ARBA" id="ARBA00022643"/>
    </source>
</evidence>
<dbReference type="EMBL" id="JH930468">
    <property type="protein sequence ID" value="EKM60698.1"/>
    <property type="molecule type" value="Genomic_DNA"/>
</dbReference>
<evidence type="ECO:0000313" key="10">
    <source>
        <dbReference type="Proteomes" id="UP000008370"/>
    </source>
</evidence>
<feature type="domain" description="Dihydroorotate dehydrogenase catalytic" evidence="8">
    <location>
        <begin position="4"/>
        <end position="324"/>
    </location>
</feature>
<dbReference type="GO" id="GO:0004152">
    <property type="term" value="F:dihydroorotate dehydrogenase activity"/>
    <property type="evidence" value="ECO:0007669"/>
    <property type="project" value="InterPro"/>
</dbReference>
<dbReference type="SUPFAM" id="SSF51395">
    <property type="entry name" value="FMN-linked oxidoreductases"/>
    <property type="match status" value="1"/>
</dbReference>
<evidence type="ECO:0000256" key="5">
    <source>
        <dbReference type="ARBA" id="ARBA00022975"/>
    </source>
</evidence>
<evidence type="ECO:0000259" key="8">
    <source>
        <dbReference type="Pfam" id="PF01180"/>
    </source>
</evidence>
<keyword evidence="6" id="KW-0560">Oxidoreductase</keyword>
<dbReference type="InterPro" id="IPR050074">
    <property type="entry name" value="DHO_dehydrogenase"/>
</dbReference>
<evidence type="ECO:0000256" key="2">
    <source>
        <dbReference type="ARBA" id="ARBA00004725"/>
    </source>
</evidence>
<protein>
    <recommendedName>
        <fullName evidence="7">Dihydroorotate oxidase</fullName>
    </recommendedName>
</protein>
<sequence length="337" mass="36341">MVRVHTLNVEPPVANASCAWASDYSQLRELYESRDTGAVTTRTATLNGFQESERHTVVFMSNSASTLNSYGYSPHPLRSYAEWVKALLTMPTPAVQTPSKPIIISITSSTPKELRDMIAIIQALRSELEALGVKPTLVAIELNTSCPNIEDTPPPSYHFPLLLPFLEELADAYFANPSLTIGLKLPPYLYATCFHDAINAIASFSRPSAGDFVATINPFAFIACTNTLGSSLLYSDQVKSAIDADATFALPTPLGGLGGEAIHAIALGNVYHFSKLISQHSDYATRNIRIFGVGGVTSVAAAERMYKAGASVVECATLLGEKGIVGFSMFQIVKHYI</sequence>
<dbReference type="InterPro" id="IPR005720">
    <property type="entry name" value="Dihydroorotate_DH_cat"/>
</dbReference>
<dbReference type="GO" id="GO:0005737">
    <property type="term" value="C:cytoplasm"/>
    <property type="evidence" value="ECO:0007669"/>
    <property type="project" value="InterPro"/>
</dbReference>
<dbReference type="RefSeq" id="XP_007390145.1">
    <property type="nucleotide sequence ID" value="XM_007390083.1"/>
</dbReference>
<keyword evidence="3" id="KW-0285">Flavoprotein</keyword>
<evidence type="ECO:0000256" key="1">
    <source>
        <dbReference type="ARBA" id="ARBA00001917"/>
    </source>
</evidence>
<dbReference type="HOGENOM" id="CLU_036010_0_0_1"/>
<keyword evidence="5" id="KW-0665">Pyrimidine biosynthesis</keyword>
<dbReference type="KEGG" id="pco:PHACADRAFT_110318"/>
<dbReference type="Proteomes" id="UP000008370">
    <property type="component" value="Unassembled WGS sequence"/>
</dbReference>
<evidence type="ECO:0000256" key="3">
    <source>
        <dbReference type="ARBA" id="ARBA00022630"/>
    </source>
</evidence>
<dbReference type="InParanoid" id="K5W9R2"/>
<gene>
    <name evidence="9" type="ORF">PHACADRAFT_110318</name>
</gene>
<name>K5W9R2_PHACS</name>
<dbReference type="Gene3D" id="2.30.26.10">
    <property type="entry name" value="Dihydroorotate Dehydrogenase A, chain A, domain 2"/>
    <property type="match status" value="1"/>
</dbReference>
<dbReference type="PANTHER" id="PTHR48109:SF1">
    <property type="entry name" value="DIHYDROOROTATE DEHYDROGENASE (FUMARATE)"/>
    <property type="match status" value="1"/>
</dbReference>
<comment type="cofactor">
    <cofactor evidence="1">
        <name>FMN</name>
        <dbReference type="ChEBI" id="CHEBI:58210"/>
    </cofactor>
</comment>
<accession>K5W9R2</accession>
<dbReference type="Pfam" id="PF01180">
    <property type="entry name" value="DHO_dh"/>
    <property type="match status" value="1"/>
</dbReference>
<dbReference type="OrthoDB" id="14784at2759"/>
<dbReference type="InterPro" id="IPR023359">
    <property type="entry name" value="Dihydro_DH_chainA_dom2"/>
</dbReference>
<dbReference type="PIRSF" id="PIRSF000164">
    <property type="entry name" value="DHO_oxidase"/>
    <property type="match status" value="1"/>
</dbReference>